<name>A0A4U5M2D9_STECR</name>
<evidence type="ECO:0000313" key="1">
    <source>
        <dbReference type="EMBL" id="TKR62860.1"/>
    </source>
</evidence>
<reference evidence="1 2" key="1">
    <citation type="journal article" date="2015" name="Genome Biol.">
        <title>Comparative genomics of Steinernema reveals deeply conserved gene regulatory networks.</title>
        <authorList>
            <person name="Dillman A.R."/>
            <person name="Macchietto M."/>
            <person name="Porter C.F."/>
            <person name="Rogers A."/>
            <person name="Williams B."/>
            <person name="Antoshechkin I."/>
            <person name="Lee M.M."/>
            <person name="Goodwin Z."/>
            <person name="Lu X."/>
            <person name="Lewis E.E."/>
            <person name="Goodrich-Blair H."/>
            <person name="Stock S.P."/>
            <person name="Adams B.J."/>
            <person name="Sternberg P.W."/>
            <person name="Mortazavi A."/>
        </authorList>
    </citation>
    <scope>NUCLEOTIDE SEQUENCE [LARGE SCALE GENOMIC DNA]</scope>
    <source>
        <strain evidence="1 2">ALL</strain>
    </source>
</reference>
<evidence type="ECO:0000313" key="2">
    <source>
        <dbReference type="Proteomes" id="UP000298663"/>
    </source>
</evidence>
<sequence>MVSLFPFYFISNTVPVSPVEKPRKEAHKQVNQPAIEVPSLLGSNVLSPWIFVPVILNPRVLDSLNLSPFVFCPVILTQ</sequence>
<reference evidence="1 2" key="2">
    <citation type="journal article" date="2019" name="G3 (Bethesda)">
        <title>Hybrid Assembly of the Genome of the Entomopathogenic Nematode Steinernema carpocapsae Identifies the X-Chromosome.</title>
        <authorList>
            <person name="Serra L."/>
            <person name="Macchietto M."/>
            <person name="Macias-Munoz A."/>
            <person name="McGill C.J."/>
            <person name="Rodriguez I.M."/>
            <person name="Rodriguez B."/>
            <person name="Murad R."/>
            <person name="Mortazavi A."/>
        </authorList>
    </citation>
    <scope>NUCLEOTIDE SEQUENCE [LARGE SCALE GENOMIC DNA]</scope>
    <source>
        <strain evidence="1 2">ALL</strain>
    </source>
</reference>
<gene>
    <name evidence="1" type="ORF">L596_026767</name>
</gene>
<dbReference type="AlphaFoldDB" id="A0A4U5M2D9"/>
<organism evidence="1 2">
    <name type="scientific">Steinernema carpocapsae</name>
    <name type="common">Entomopathogenic nematode</name>
    <dbReference type="NCBI Taxonomy" id="34508"/>
    <lineage>
        <taxon>Eukaryota</taxon>
        <taxon>Metazoa</taxon>
        <taxon>Ecdysozoa</taxon>
        <taxon>Nematoda</taxon>
        <taxon>Chromadorea</taxon>
        <taxon>Rhabditida</taxon>
        <taxon>Tylenchina</taxon>
        <taxon>Panagrolaimomorpha</taxon>
        <taxon>Strongyloidoidea</taxon>
        <taxon>Steinernematidae</taxon>
        <taxon>Steinernema</taxon>
    </lineage>
</organism>
<accession>A0A4U5M2D9</accession>
<keyword evidence="2" id="KW-1185">Reference proteome</keyword>
<dbReference type="Proteomes" id="UP000298663">
    <property type="component" value="Unassembled WGS sequence"/>
</dbReference>
<dbReference type="OrthoDB" id="5876898at2759"/>
<protein>
    <submittedName>
        <fullName evidence="1">Uncharacterized protein</fullName>
    </submittedName>
</protein>
<comment type="caution">
    <text evidence="1">The sequence shown here is derived from an EMBL/GenBank/DDBJ whole genome shotgun (WGS) entry which is preliminary data.</text>
</comment>
<proteinExistence type="predicted"/>
<dbReference type="EMBL" id="AZBU02000010">
    <property type="protein sequence ID" value="TKR62860.1"/>
    <property type="molecule type" value="Genomic_DNA"/>
</dbReference>